<dbReference type="GO" id="GO:0004813">
    <property type="term" value="F:alanine-tRNA ligase activity"/>
    <property type="evidence" value="ECO:0007669"/>
    <property type="project" value="UniProtKB-UniRule"/>
</dbReference>
<dbReference type="EMBL" id="BONU01000029">
    <property type="protein sequence ID" value="GIG75320.1"/>
    <property type="molecule type" value="Genomic_DNA"/>
</dbReference>
<dbReference type="CDD" id="cd00673">
    <property type="entry name" value="AlaRS_core"/>
    <property type="match status" value="1"/>
</dbReference>
<dbReference type="Pfam" id="PF07973">
    <property type="entry name" value="tRNA_SAD"/>
    <property type="match status" value="1"/>
</dbReference>
<feature type="binding site" evidence="13">
    <location>
        <position position="688"/>
    </location>
    <ligand>
        <name>Zn(2+)</name>
        <dbReference type="ChEBI" id="CHEBI:29105"/>
    </ligand>
</feature>
<feature type="domain" description="Alanyl-transfer RNA synthetases family profile" evidence="15">
    <location>
        <begin position="1"/>
        <end position="727"/>
    </location>
</feature>
<comment type="subcellular location">
    <subcellularLocation>
        <location evidence="13">Cytoplasm</location>
    </subcellularLocation>
</comment>
<dbReference type="EC" id="6.1.1.7" evidence="13"/>
<dbReference type="SMART" id="SM00863">
    <property type="entry name" value="tRNA_SAD"/>
    <property type="match status" value="1"/>
</dbReference>
<dbReference type="InterPro" id="IPR009000">
    <property type="entry name" value="Transl_B-barrel_sf"/>
</dbReference>
<dbReference type="Gene3D" id="3.10.310.40">
    <property type="match status" value="1"/>
</dbReference>
<evidence type="ECO:0000256" key="12">
    <source>
        <dbReference type="ARBA" id="ARBA00048300"/>
    </source>
</evidence>
<dbReference type="InterPro" id="IPR018164">
    <property type="entry name" value="Ala-tRNA-synth_IIc_N"/>
</dbReference>
<dbReference type="PANTHER" id="PTHR11777">
    <property type="entry name" value="ALANYL-TRNA SYNTHETASE"/>
    <property type="match status" value="1"/>
</dbReference>
<name>A0A8J3LR77_9ACTN</name>
<evidence type="ECO:0000256" key="10">
    <source>
        <dbReference type="ARBA" id="ARBA00023146"/>
    </source>
</evidence>
<dbReference type="SUPFAM" id="SSF50447">
    <property type="entry name" value="Translation proteins"/>
    <property type="match status" value="1"/>
</dbReference>
<keyword evidence="17" id="KW-1185">Reference proteome</keyword>
<reference evidence="16" key="1">
    <citation type="submission" date="2021-01" db="EMBL/GenBank/DDBJ databases">
        <title>Whole genome shotgun sequence of Planosporangium flavigriseum NBRC 105377.</title>
        <authorList>
            <person name="Komaki H."/>
            <person name="Tamura T."/>
        </authorList>
    </citation>
    <scope>NUCLEOTIDE SEQUENCE</scope>
    <source>
        <strain evidence="16">NBRC 105377</strain>
    </source>
</reference>
<organism evidence="16 17">
    <name type="scientific">Planosporangium flavigriseum</name>
    <dbReference type="NCBI Taxonomy" id="373681"/>
    <lineage>
        <taxon>Bacteria</taxon>
        <taxon>Bacillati</taxon>
        <taxon>Actinomycetota</taxon>
        <taxon>Actinomycetes</taxon>
        <taxon>Micromonosporales</taxon>
        <taxon>Micromonosporaceae</taxon>
        <taxon>Planosporangium</taxon>
    </lineage>
</organism>
<keyword evidence="8 13" id="KW-0694">RNA-binding</keyword>
<dbReference type="GO" id="GO:0008270">
    <property type="term" value="F:zinc ion binding"/>
    <property type="evidence" value="ECO:0007669"/>
    <property type="project" value="UniProtKB-UniRule"/>
</dbReference>
<keyword evidence="2 13" id="KW-0820">tRNA-binding</keyword>
<proteinExistence type="inferred from homology"/>
<dbReference type="FunFam" id="3.30.930.10:FF:000004">
    <property type="entry name" value="Alanine--tRNA ligase"/>
    <property type="match status" value="1"/>
</dbReference>
<feature type="binding site" evidence="13">
    <location>
        <position position="586"/>
    </location>
    <ligand>
        <name>Zn(2+)</name>
        <dbReference type="ChEBI" id="CHEBI:29105"/>
    </ligand>
</feature>
<dbReference type="GO" id="GO:0005829">
    <property type="term" value="C:cytosol"/>
    <property type="evidence" value="ECO:0007669"/>
    <property type="project" value="TreeGrafter"/>
</dbReference>
<dbReference type="Pfam" id="PF01411">
    <property type="entry name" value="tRNA-synt_2c"/>
    <property type="match status" value="1"/>
</dbReference>
<dbReference type="PRINTS" id="PR00980">
    <property type="entry name" value="TRNASYNTHALA"/>
</dbReference>
<comment type="cofactor">
    <cofactor evidence="13">
        <name>Zn(2+)</name>
        <dbReference type="ChEBI" id="CHEBI:29105"/>
    </cofactor>
    <text evidence="13">Binds 1 zinc ion per subunit.</text>
</comment>
<evidence type="ECO:0000259" key="15">
    <source>
        <dbReference type="PROSITE" id="PS50860"/>
    </source>
</evidence>
<evidence type="ECO:0000256" key="14">
    <source>
        <dbReference type="SAM" id="Coils"/>
    </source>
</evidence>
<evidence type="ECO:0000256" key="4">
    <source>
        <dbReference type="ARBA" id="ARBA00022723"/>
    </source>
</evidence>
<evidence type="ECO:0000256" key="13">
    <source>
        <dbReference type="HAMAP-Rule" id="MF_00036"/>
    </source>
</evidence>
<evidence type="ECO:0000256" key="8">
    <source>
        <dbReference type="ARBA" id="ARBA00022884"/>
    </source>
</evidence>
<dbReference type="SUPFAM" id="SSF55681">
    <property type="entry name" value="Class II aaRS and biotin synthetases"/>
    <property type="match status" value="1"/>
</dbReference>
<keyword evidence="5 13" id="KW-0547">Nucleotide-binding</keyword>
<evidence type="ECO:0000256" key="11">
    <source>
        <dbReference type="ARBA" id="ARBA00024779"/>
    </source>
</evidence>
<dbReference type="RefSeq" id="WP_168078420.1">
    <property type="nucleotide sequence ID" value="NZ_BAAAQJ010000021.1"/>
</dbReference>
<evidence type="ECO:0000256" key="2">
    <source>
        <dbReference type="ARBA" id="ARBA00022555"/>
    </source>
</evidence>
<evidence type="ECO:0000256" key="7">
    <source>
        <dbReference type="ARBA" id="ARBA00022840"/>
    </source>
</evidence>
<dbReference type="Proteomes" id="UP000653674">
    <property type="component" value="Unassembled WGS sequence"/>
</dbReference>
<feature type="coiled-coil region" evidence="14">
    <location>
        <begin position="743"/>
        <end position="777"/>
    </location>
</feature>
<feature type="binding site" evidence="13">
    <location>
        <position position="684"/>
    </location>
    <ligand>
        <name>Zn(2+)</name>
        <dbReference type="ChEBI" id="CHEBI:29105"/>
    </ligand>
</feature>
<dbReference type="HAMAP" id="MF_00036_B">
    <property type="entry name" value="Ala_tRNA_synth_B"/>
    <property type="match status" value="1"/>
</dbReference>
<keyword evidence="14" id="KW-0175">Coiled coil</keyword>
<keyword evidence="10 13" id="KW-0030">Aminoacyl-tRNA synthetase</keyword>
<keyword evidence="7 13" id="KW-0067">ATP-binding</keyword>
<comment type="similarity">
    <text evidence="1 13">Belongs to the class-II aminoacyl-tRNA synthetase family.</text>
</comment>
<dbReference type="FunFam" id="3.30.980.10:FF:000004">
    <property type="entry name" value="Alanine--tRNA ligase, cytoplasmic"/>
    <property type="match status" value="1"/>
</dbReference>
<comment type="caution">
    <text evidence="16">The sequence shown here is derived from an EMBL/GenBank/DDBJ whole genome shotgun (WGS) entry which is preliminary data.</text>
</comment>
<accession>A0A8J3LR77</accession>
<evidence type="ECO:0000256" key="9">
    <source>
        <dbReference type="ARBA" id="ARBA00022917"/>
    </source>
</evidence>
<keyword evidence="9 13" id="KW-0648">Protein biosynthesis</keyword>
<evidence type="ECO:0000256" key="1">
    <source>
        <dbReference type="ARBA" id="ARBA00008226"/>
    </source>
</evidence>
<evidence type="ECO:0000313" key="17">
    <source>
        <dbReference type="Proteomes" id="UP000653674"/>
    </source>
</evidence>
<dbReference type="InterPro" id="IPR002318">
    <property type="entry name" value="Ala-tRNA-lgiase_IIc"/>
</dbReference>
<sequence>MRTAEIKRRFLSHFEANGHAVVPSAPLPAIDDPNLLFINAGMVQFVPYFLGQRTPPWKRATSVQKCIRTPDIDEVGKTSRHGTFFQMNGNFSFGDYFKEGAITLAWDLITKSVEEGGFGLDPERIWATVYLDDDEAFDIWHSKIGLPEERIVRRGKADNYWSMGIPGPCGPCSEIYLDRGPEYGREGGPEVDEDRYMEFWNLVFMQNERGPGADKENYPILGELPAKNIDTGMGLERMASILQGVDNIYEIDEIRPILDKAVQMTGREYGTRSGHVASESHPDDVRLRVIADHVRTSLMLIADGVTPSNEGRGYVLRRIMRRAIRAIRLLGWQGPALPELLPVARDCMAPSYPEVASDFERIASYAYAEEEAFLSTLRAGTTILDTAMAETKLAGGTRLTGEQAFQLHDTYGFPIDLTLEIAAEQGLAVDEEGFRRLMSEQRRRAKADAQARKTGHVDLSAYRQVLEAGGPVEFTGYEETARESRLRALLSGTGEGLTGAGVGDTIELVLDATPFYAEGGGQQPDNGIITVGGGSIEVFDVQQPIPGLIVHRGRVVEGEVRAGETGYAQIDVLRRKAISRAHTATHLVHTAMRQFLGETATQAGSLNAPGRLRFDFNTPGAVPAGVLHDVEQQVNEVLMNDLDVRAFITSLAEARKLGAMALFGEKYGNEVRVVEVGDYARELCGGTHASRSGQLGLVKILSESSIGSGVRRVEALVGMDAFGYLAREHLLVSRLAELYRVPNDQVADRVEQTVAQLRDAEKELEKLRAQLVLANVGALVADARDIGGVGYVGIEAPEGASANDVRTLAQEIRGRMPADRPGVVAVTARAGGKASLVVATNPAARDRGLSAAALVKGALSGRGGGSPELAQGGGVPAGDAPSLLAAVEKAIASS</sequence>
<dbReference type="PROSITE" id="PS50860">
    <property type="entry name" value="AA_TRNA_LIGASE_II_ALA"/>
    <property type="match status" value="1"/>
</dbReference>
<dbReference type="InterPro" id="IPR023033">
    <property type="entry name" value="Ala_tRNA_ligase_euk/bac"/>
</dbReference>
<dbReference type="SUPFAM" id="SSF55186">
    <property type="entry name" value="ThrRS/AlaRS common domain"/>
    <property type="match status" value="1"/>
</dbReference>
<dbReference type="InterPro" id="IPR012947">
    <property type="entry name" value="tRNA_SAD"/>
</dbReference>
<evidence type="ECO:0000256" key="3">
    <source>
        <dbReference type="ARBA" id="ARBA00022598"/>
    </source>
</evidence>
<dbReference type="GO" id="GO:0000049">
    <property type="term" value="F:tRNA binding"/>
    <property type="evidence" value="ECO:0007669"/>
    <property type="project" value="UniProtKB-KW"/>
</dbReference>
<dbReference type="FunFam" id="3.10.310.40:FF:000001">
    <property type="entry name" value="Alanine--tRNA ligase"/>
    <property type="match status" value="1"/>
</dbReference>
<evidence type="ECO:0000256" key="6">
    <source>
        <dbReference type="ARBA" id="ARBA00022833"/>
    </source>
</evidence>
<dbReference type="InterPro" id="IPR018165">
    <property type="entry name" value="Ala-tRNA-synth_IIc_core"/>
</dbReference>
<evidence type="ECO:0000313" key="16">
    <source>
        <dbReference type="EMBL" id="GIG75320.1"/>
    </source>
</evidence>
<gene>
    <name evidence="13 16" type="primary">alaS</name>
    <name evidence="16" type="ORF">Pfl04_37240</name>
</gene>
<dbReference type="Gene3D" id="2.40.30.130">
    <property type="match status" value="1"/>
</dbReference>
<dbReference type="Gene3D" id="6.10.250.550">
    <property type="match status" value="1"/>
</dbReference>
<dbReference type="AlphaFoldDB" id="A0A8J3LR77"/>
<dbReference type="InterPro" id="IPR018163">
    <property type="entry name" value="Thr/Ala-tRNA-synth_IIc_edit"/>
</dbReference>
<comment type="function">
    <text evidence="11 13">Catalyzes the attachment of alanine to tRNA(Ala) in a two-step reaction: alanine is first activated by ATP to form Ala-AMP and then transferred to the acceptor end of tRNA(Ala). Also edits incorrectly charged Ser-tRNA(Ala) and Gly-tRNA(Ala) via its editing domain.</text>
</comment>
<dbReference type="Gene3D" id="3.30.54.20">
    <property type="match status" value="1"/>
</dbReference>
<keyword evidence="3 13" id="KW-0436">Ligase</keyword>
<protein>
    <recommendedName>
        <fullName evidence="13">Alanine--tRNA ligase</fullName>
        <ecNumber evidence="13">6.1.1.7</ecNumber>
    </recommendedName>
    <alternativeName>
        <fullName evidence="13">Alanyl-tRNA synthetase</fullName>
        <shortName evidence="13">AlaRS</shortName>
    </alternativeName>
</protein>
<dbReference type="InterPro" id="IPR018162">
    <property type="entry name" value="Ala-tRNA-ligase_IIc_anticod-bd"/>
</dbReference>
<keyword evidence="4 13" id="KW-0479">Metal-binding</keyword>
<keyword evidence="13" id="KW-0963">Cytoplasm</keyword>
<evidence type="ECO:0000256" key="5">
    <source>
        <dbReference type="ARBA" id="ARBA00022741"/>
    </source>
</evidence>
<dbReference type="NCBIfam" id="TIGR00344">
    <property type="entry name" value="alaS"/>
    <property type="match status" value="1"/>
</dbReference>
<dbReference type="GO" id="GO:0006419">
    <property type="term" value="P:alanyl-tRNA aminoacylation"/>
    <property type="evidence" value="ECO:0007669"/>
    <property type="project" value="UniProtKB-UniRule"/>
</dbReference>
<dbReference type="InterPro" id="IPR045864">
    <property type="entry name" value="aa-tRNA-synth_II/BPL/LPL"/>
</dbReference>
<feature type="binding site" evidence="13">
    <location>
        <position position="582"/>
    </location>
    <ligand>
        <name>Zn(2+)</name>
        <dbReference type="ChEBI" id="CHEBI:29105"/>
    </ligand>
</feature>
<comment type="catalytic activity">
    <reaction evidence="12 13">
        <text>tRNA(Ala) + L-alanine + ATP = L-alanyl-tRNA(Ala) + AMP + diphosphate</text>
        <dbReference type="Rhea" id="RHEA:12540"/>
        <dbReference type="Rhea" id="RHEA-COMP:9657"/>
        <dbReference type="Rhea" id="RHEA-COMP:9923"/>
        <dbReference type="ChEBI" id="CHEBI:30616"/>
        <dbReference type="ChEBI" id="CHEBI:33019"/>
        <dbReference type="ChEBI" id="CHEBI:57972"/>
        <dbReference type="ChEBI" id="CHEBI:78442"/>
        <dbReference type="ChEBI" id="CHEBI:78497"/>
        <dbReference type="ChEBI" id="CHEBI:456215"/>
        <dbReference type="EC" id="6.1.1.7"/>
    </reaction>
</comment>
<dbReference type="InterPro" id="IPR050058">
    <property type="entry name" value="Ala-tRNA_ligase"/>
</dbReference>
<dbReference type="GO" id="GO:0005524">
    <property type="term" value="F:ATP binding"/>
    <property type="evidence" value="ECO:0007669"/>
    <property type="project" value="UniProtKB-UniRule"/>
</dbReference>
<dbReference type="GO" id="GO:0002161">
    <property type="term" value="F:aminoacyl-tRNA deacylase activity"/>
    <property type="evidence" value="ECO:0007669"/>
    <property type="project" value="TreeGrafter"/>
</dbReference>
<dbReference type="SUPFAM" id="SSF101353">
    <property type="entry name" value="Putative anticodon-binding domain of alanyl-tRNA synthetase (AlaRS)"/>
    <property type="match status" value="1"/>
</dbReference>
<dbReference type="Gene3D" id="3.30.980.10">
    <property type="entry name" value="Threonyl-trna Synthetase, Chain A, domain 2"/>
    <property type="match status" value="1"/>
</dbReference>
<dbReference type="FunFam" id="3.30.54.20:FF:000001">
    <property type="entry name" value="Alanine--tRNA ligase"/>
    <property type="match status" value="1"/>
</dbReference>
<dbReference type="PANTHER" id="PTHR11777:SF9">
    <property type="entry name" value="ALANINE--TRNA LIGASE, CYTOPLASMIC"/>
    <property type="match status" value="1"/>
</dbReference>
<keyword evidence="6 13" id="KW-0862">Zinc</keyword>
<comment type="domain">
    <text evidence="13">Consists of three domains; the N-terminal catalytic domain, the editing domain and the C-terminal C-Ala domain. The editing domain removes incorrectly charged amino acids, while the C-Ala domain, along with tRNA(Ala), serves as a bridge to cooperatively bring together the editing and aminoacylation centers thus stimulating deacylation of misacylated tRNAs.</text>
</comment>
<dbReference type="Gene3D" id="3.30.930.10">
    <property type="entry name" value="Bira Bifunctional Protein, Domain 2"/>
    <property type="match status" value="1"/>
</dbReference>